<reference evidence="1 2" key="1">
    <citation type="submission" date="2017-07" db="EMBL/GenBank/DDBJ databases">
        <title>Isolation and whole genome analysis of endospore-forming bacteria from heroin.</title>
        <authorList>
            <person name="Kalinowski J."/>
            <person name="Ahrens B."/>
            <person name="Al-Dilaimi A."/>
            <person name="Winkler A."/>
            <person name="Wibberg D."/>
            <person name="Schleenbecker U."/>
            <person name="Ruckert C."/>
            <person name="Wolfel R."/>
            <person name="Grass G."/>
        </authorList>
    </citation>
    <scope>NUCLEOTIDE SEQUENCE [LARGE SCALE GENOMIC DNA]</scope>
    <source>
        <strain evidence="1 2">7539</strain>
    </source>
</reference>
<comment type="caution">
    <text evidence="1">The sequence shown here is derived from an EMBL/GenBank/DDBJ whole genome shotgun (WGS) entry which is preliminary data.</text>
</comment>
<name>A0A268NUL2_SHOCL</name>
<evidence type="ECO:0000313" key="1">
    <source>
        <dbReference type="EMBL" id="PAE87081.1"/>
    </source>
</evidence>
<accession>A0A268NUL2</accession>
<dbReference type="Proteomes" id="UP000216207">
    <property type="component" value="Unassembled WGS sequence"/>
</dbReference>
<evidence type="ECO:0000313" key="2">
    <source>
        <dbReference type="Proteomes" id="UP000216207"/>
    </source>
</evidence>
<gene>
    <name evidence="1" type="ORF">CHH72_20060</name>
</gene>
<sequence>MSANKRKERPSFLMMVYMWLFILVAVVNITGIASTKLYASIFPFFIVSLLNIFLAALLILQALKTTSKSERRLSIIYLIGVAVLAAVTFFRFLFMQSS</sequence>
<dbReference type="AlphaFoldDB" id="A0A268NUL2"/>
<dbReference type="RefSeq" id="WP_011245934.1">
    <property type="nucleotide sequence ID" value="NZ_BOQQ01000008.1"/>
</dbReference>
<proteinExistence type="predicted"/>
<organism evidence="1 2">
    <name type="scientific">Shouchella clausii</name>
    <name type="common">Alkalihalobacillus clausii</name>
    <dbReference type="NCBI Taxonomy" id="79880"/>
    <lineage>
        <taxon>Bacteria</taxon>
        <taxon>Bacillati</taxon>
        <taxon>Bacillota</taxon>
        <taxon>Bacilli</taxon>
        <taxon>Bacillales</taxon>
        <taxon>Bacillaceae</taxon>
        <taxon>Shouchella</taxon>
    </lineage>
</organism>
<protein>
    <submittedName>
        <fullName evidence="1">Uncharacterized protein</fullName>
    </submittedName>
</protein>
<dbReference type="EMBL" id="NPCC01000042">
    <property type="protein sequence ID" value="PAE87081.1"/>
    <property type="molecule type" value="Genomic_DNA"/>
</dbReference>